<feature type="region of interest" description="Disordered" evidence="1">
    <location>
        <begin position="781"/>
        <end position="837"/>
    </location>
</feature>
<dbReference type="GO" id="GO:0044545">
    <property type="term" value="C:NSL complex"/>
    <property type="evidence" value="ECO:0007669"/>
    <property type="project" value="TreeGrafter"/>
</dbReference>
<feature type="compositionally biased region" description="Basic and acidic residues" evidence="1">
    <location>
        <begin position="816"/>
        <end position="829"/>
    </location>
</feature>
<dbReference type="InterPro" id="IPR029332">
    <property type="entry name" value="PEHE_dom"/>
</dbReference>
<dbReference type="PANTHER" id="PTHR22443">
    <property type="entry name" value="NON-SPECIFIC LETHAL 1, ISOFORM M"/>
    <property type="match status" value="1"/>
</dbReference>
<feature type="compositionally biased region" description="Basic and acidic residues" evidence="1">
    <location>
        <begin position="945"/>
        <end position="962"/>
    </location>
</feature>
<name>A0AAJ7WR58_PETMA</name>
<feature type="compositionally biased region" description="Basic and acidic residues" evidence="1">
    <location>
        <begin position="36"/>
        <end position="48"/>
    </location>
</feature>
<feature type="compositionally biased region" description="Low complexity" evidence="1">
    <location>
        <begin position="382"/>
        <end position="391"/>
    </location>
</feature>
<feature type="compositionally biased region" description="Polar residues" evidence="1">
    <location>
        <begin position="970"/>
        <end position="987"/>
    </location>
</feature>
<organism evidence="3 4">
    <name type="scientific">Petromyzon marinus</name>
    <name type="common">Sea lamprey</name>
    <dbReference type="NCBI Taxonomy" id="7757"/>
    <lineage>
        <taxon>Eukaryota</taxon>
        <taxon>Metazoa</taxon>
        <taxon>Chordata</taxon>
        <taxon>Craniata</taxon>
        <taxon>Vertebrata</taxon>
        <taxon>Cyclostomata</taxon>
        <taxon>Hyperoartia</taxon>
        <taxon>Petromyzontiformes</taxon>
        <taxon>Petromyzontidae</taxon>
        <taxon>Petromyzon</taxon>
    </lineage>
</organism>
<dbReference type="Gene3D" id="6.10.250.3170">
    <property type="match status" value="1"/>
</dbReference>
<proteinExistence type="predicted"/>
<dbReference type="PROSITE" id="PS52052">
    <property type="entry name" value="PEHE"/>
    <property type="match status" value="1"/>
</dbReference>
<feature type="compositionally biased region" description="Basic and acidic residues" evidence="1">
    <location>
        <begin position="871"/>
        <end position="880"/>
    </location>
</feature>
<feature type="compositionally biased region" description="Low complexity" evidence="1">
    <location>
        <begin position="506"/>
        <end position="530"/>
    </location>
</feature>
<dbReference type="KEGG" id="pmrn:116940816"/>
<feature type="region of interest" description="Disordered" evidence="1">
    <location>
        <begin position="587"/>
        <end position="638"/>
    </location>
</feature>
<evidence type="ECO:0000313" key="3">
    <source>
        <dbReference type="Proteomes" id="UP001318040"/>
    </source>
</evidence>
<dbReference type="SMART" id="SM01300">
    <property type="entry name" value="PEHE"/>
    <property type="match status" value="1"/>
</dbReference>
<feature type="region of interest" description="Disordered" evidence="1">
    <location>
        <begin position="321"/>
        <end position="391"/>
    </location>
</feature>
<dbReference type="GO" id="GO:0035035">
    <property type="term" value="F:histone acetyltransferase binding"/>
    <property type="evidence" value="ECO:0007669"/>
    <property type="project" value="TreeGrafter"/>
</dbReference>
<dbReference type="AlphaFoldDB" id="A0AAJ7WR58"/>
<reference evidence="4" key="1">
    <citation type="submission" date="2025-08" db="UniProtKB">
        <authorList>
            <consortium name="RefSeq"/>
        </authorList>
    </citation>
    <scope>IDENTIFICATION</scope>
    <source>
        <tissue evidence="4">Sperm</tissue>
    </source>
</reference>
<evidence type="ECO:0000256" key="1">
    <source>
        <dbReference type="SAM" id="MobiDB-lite"/>
    </source>
</evidence>
<evidence type="ECO:0000259" key="2">
    <source>
        <dbReference type="PROSITE" id="PS52052"/>
    </source>
</evidence>
<feature type="compositionally biased region" description="Basic and acidic residues" evidence="1">
    <location>
        <begin position="912"/>
        <end position="926"/>
    </location>
</feature>
<protein>
    <submittedName>
        <fullName evidence="4">KAT8 regulatory NSL complex subunit 1-like isoform X1</fullName>
    </submittedName>
</protein>
<dbReference type="Pfam" id="PF15275">
    <property type="entry name" value="PEHE"/>
    <property type="match status" value="1"/>
</dbReference>
<keyword evidence="3" id="KW-1185">Reference proteome</keyword>
<sequence length="1011" mass="110078">MAASRAVLQSVQRLVALEQRARRLAQRLRLAQAEATESHARQQLRDLLAEQQQPPLPPSPSPPPPPVQSQQQQRQRPPRAVDAAGRPPRGVVEELGRVPRSLAAALRHVERALDSDATESSSGGDTDTEEVDDDHVRDAYCGGGGGDDADHHHQGSRSGGGGAWVGDPGAGAWMGRVHHHQHHHHDQQQQQQQQHLEHPRSALRRSTAWLWARERAMVASRWTWLTAQVSDLEYRIRQHNELYRQIRIGKGPVVLGDLQAPEDVTRPHRRLPGTGAGAAALPLAGEMGGGRVEMSACSPALLLSNLHKQSSRLKQSLGGMVCPLSRASSPQPKPSPPQLNGVLASSSSCTRGGDAPPDGSDAAKRRPAVVSRGAPAPPSPPGSSSCVAARTRPLRELRRRRVLRASDAYFLSRKAQRPVTVRCSCEQPLSCMVCVSPYTTQQQQQQQQPMNLDTMTLPERAAVLSPSTHPVLSLPNDIPLHLHFQSLMKRAEWHERMNPKPKVPASSSSSSNNSSSNNNNSSSSSSNNNNKRPTGVPRPWTASPGSPAERKQRHKPDASLLTTKCDWSKACVDPSLWQYLDSVERGLSPLDSLDTDGEDGGHFKKRRRSGHSPLAAGSKRQRGGVRSRSLTLGESPEGTAAVVTVPPLRQAYTPVPADASPAPPTLPLASAYAHTSAATPTSTQASARRRRVENSFDINNIVIPLSMAAFAHVEKIQYKEILTPGWRELGFENEGPDIEEEAEEVEDVSDESFADRHARFEQMEKTRWCFWSPAIHRRTRSFNKSTSEGRCTPQPPSPDVSVSGGGSNHHAGLNAEQHRSADRSLRDSFYESTRSSTPDMCSEEVFLVVQPWEKRAFPLREQEEIALADGDCNHSDERRSASPTQQFHRHPPPPSTGNSEEPSAAAPPPYVAERDGAAPPPREERRPAKRSLRSASARQPSGGGGHERALAPHDGKTAEPRSRSAAGSVGPTSGDDNNNNNYHTPSGRTRAGDGKSRNSIVLRAGRRTNSH</sequence>
<dbReference type="InterPro" id="IPR026180">
    <property type="entry name" value="NSL1"/>
</dbReference>
<feature type="region of interest" description="Disordered" evidence="1">
    <location>
        <begin position="113"/>
        <end position="201"/>
    </location>
</feature>
<feature type="region of interest" description="Disordered" evidence="1">
    <location>
        <begin position="497"/>
        <end position="557"/>
    </location>
</feature>
<feature type="region of interest" description="Disordered" evidence="1">
    <location>
        <begin position="871"/>
        <end position="1011"/>
    </location>
</feature>
<feature type="compositionally biased region" description="Pro residues" evidence="1">
    <location>
        <begin position="54"/>
        <end position="67"/>
    </location>
</feature>
<feature type="compositionally biased region" description="Basic residues" evidence="1">
    <location>
        <begin position="176"/>
        <end position="185"/>
    </location>
</feature>
<feature type="domain" description="PEHE" evidence="2">
    <location>
        <begin position="720"/>
        <end position="852"/>
    </location>
</feature>
<dbReference type="PANTHER" id="PTHR22443:SF18">
    <property type="entry name" value="NON-SPECIFIC LETHAL 1, ISOFORM M"/>
    <property type="match status" value="1"/>
</dbReference>
<feature type="region of interest" description="Disordered" evidence="1">
    <location>
        <begin position="33"/>
        <end position="96"/>
    </location>
</feature>
<dbReference type="Proteomes" id="UP001318040">
    <property type="component" value="Chromosome 10"/>
</dbReference>
<gene>
    <name evidence="4" type="primary">LOC116940816</name>
</gene>
<accession>A0AAJ7WR58</accession>
<dbReference type="RefSeq" id="XP_032806930.1">
    <property type="nucleotide sequence ID" value="XM_032951039.1"/>
</dbReference>
<evidence type="ECO:0000313" key="4">
    <source>
        <dbReference type="RefSeq" id="XP_032806930.1"/>
    </source>
</evidence>